<feature type="transmembrane region" description="Helical" evidence="5">
    <location>
        <begin position="210"/>
        <end position="232"/>
    </location>
</feature>
<dbReference type="PANTHER" id="PTHR43701:SF2">
    <property type="entry name" value="MEMBRANE TRANSPORTER PROTEIN YJNA-RELATED"/>
    <property type="match status" value="1"/>
</dbReference>
<comment type="caution">
    <text evidence="6">The sequence shown here is derived from an EMBL/GenBank/DDBJ whole genome shotgun (WGS) entry which is preliminary data.</text>
</comment>
<keyword evidence="3 5" id="KW-1133">Transmembrane helix</keyword>
<feature type="transmembrane region" description="Helical" evidence="5">
    <location>
        <begin position="74"/>
        <end position="93"/>
    </location>
</feature>
<organism evidence="6 7">
    <name type="scientific">Brachyspira pilosicoli</name>
    <name type="common">Serpulina pilosicoli</name>
    <dbReference type="NCBI Taxonomy" id="52584"/>
    <lineage>
        <taxon>Bacteria</taxon>
        <taxon>Pseudomonadati</taxon>
        <taxon>Spirochaetota</taxon>
        <taxon>Spirochaetia</taxon>
        <taxon>Brachyspirales</taxon>
        <taxon>Brachyspiraceae</taxon>
        <taxon>Brachyspira</taxon>
    </lineage>
</organism>
<reference evidence="6 7" key="1">
    <citation type="journal article" date="1992" name="Lakartidningen">
        <title>[Penicillin V and not amoxicillin is the first choice preparation in acute otitis].</title>
        <authorList>
            <person name="Kamme C."/>
            <person name="Lundgren K."/>
            <person name="Prellner K."/>
        </authorList>
    </citation>
    <scope>NUCLEOTIDE SEQUENCE [LARGE SCALE GENOMIC DNA]</scope>
    <source>
        <strain evidence="6 7">PC5538III-hc</strain>
    </source>
</reference>
<accession>A0A5C8EF23</accession>
<dbReference type="Proteomes" id="UP000323176">
    <property type="component" value="Unassembled WGS sequence"/>
</dbReference>
<comment type="similarity">
    <text evidence="5">Belongs to the 4-toluene sulfonate uptake permease (TSUP) (TC 2.A.102) family.</text>
</comment>
<evidence type="ECO:0000256" key="4">
    <source>
        <dbReference type="ARBA" id="ARBA00023136"/>
    </source>
</evidence>
<comment type="subcellular location">
    <subcellularLocation>
        <location evidence="5">Cell membrane</location>
        <topology evidence="5">Multi-pass membrane protein</topology>
    </subcellularLocation>
    <subcellularLocation>
        <location evidence="1">Membrane</location>
        <topology evidence="1">Multi-pass membrane protein</topology>
    </subcellularLocation>
</comment>
<sequence length="269" mass="29363">MLVLIFFVVSLFASSIGAVFGIGGGVIIKPILDSLNIMEVTKISFLSSCTVLSMSLYTFINSKLSKKSLVDTKIATPFALGAVLGGLIGKILFSYTIHFFNNQNIAGIIQSSILIILLIFTVIFTIKNMSKNKIKPMHINNIFLSAIIGMILGLLSSYLGIGGGPFNIAFLYIFFAMDNKTAAENSLYIILFSQISSVLTTLIKNEIQNINIYILIVMIIGGIGGGIIGRKISKKLNSSSFDKIFIIILILIIFISIYNLYVFTSKLSI</sequence>
<evidence type="ECO:0000256" key="2">
    <source>
        <dbReference type="ARBA" id="ARBA00022692"/>
    </source>
</evidence>
<dbReference type="PANTHER" id="PTHR43701">
    <property type="entry name" value="MEMBRANE TRANSPORTER PROTEIN MJ0441-RELATED"/>
    <property type="match status" value="1"/>
</dbReference>
<feature type="transmembrane region" description="Helical" evidence="5">
    <location>
        <begin position="105"/>
        <end position="126"/>
    </location>
</feature>
<dbReference type="InterPro" id="IPR051598">
    <property type="entry name" value="TSUP/Inactive_protease-like"/>
</dbReference>
<feature type="transmembrane region" description="Helical" evidence="5">
    <location>
        <begin position="244"/>
        <end position="263"/>
    </location>
</feature>
<gene>
    <name evidence="6" type="ORF">EPJ72_11805</name>
</gene>
<evidence type="ECO:0000313" key="6">
    <source>
        <dbReference type="EMBL" id="TXJ36375.1"/>
    </source>
</evidence>
<dbReference type="OrthoDB" id="3181470at2"/>
<dbReference type="Pfam" id="PF01925">
    <property type="entry name" value="TauE"/>
    <property type="match status" value="1"/>
</dbReference>
<keyword evidence="2 5" id="KW-0812">Transmembrane</keyword>
<feature type="transmembrane region" description="Helical" evidence="5">
    <location>
        <begin position="186"/>
        <end position="203"/>
    </location>
</feature>
<keyword evidence="5" id="KW-1003">Cell membrane</keyword>
<protein>
    <recommendedName>
        <fullName evidence="5">Probable membrane transporter protein</fullName>
    </recommendedName>
</protein>
<feature type="transmembrane region" description="Helical" evidence="5">
    <location>
        <begin position="147"/>
        <end position="174"/>
    </location>
</feature>
<proteinExistence type="inferred from homology"/>
<evidence type="ECO:0000256" key="5">
    <source>
        <dbReference type="RuleBase" id="RU363041"/>
    </source>
</evidence>
<keyword evidence="4 5" id="KW-0472">Membrane</keyword>
<evidence type="ECO:0000256" key="3">
    <source>
        <dbReference type="ARBA" id="ARBA00022989"/>
    </source>
</evidence>
<dbReference type="EMBL" id="SAXY01000072">
    <property type="protein sequence ID" value="TXJ36375.1"/>
    <property type="molecule type" value="Genomic_DNA"/>
</dbReference>
<dbReference type="InterPro" id="IPR002781">
    <property type="entry name" value="TM_pro_TauE-like"/>
</dbReference>
<name>A0A5C8EF23_BRAPL</name>
<feature type="transmembrane region" description="Helical" evidence="5">
    <location>
        <begin position="45"/>
        <end position="62"/>
    </location>
</feature>
<evidence type="ECO:0000256" key="1">
    <source>
        <dbReference type="ARBA" id="ARBA00004141"/>
    </source>
</evidence>
<dbReference type="GO" id="GO:0005886">
    <property type="term" value="C:plasma membrane"/>
    <property type="evidence" value="ECO:0007669"/>
    <property type="project" value="UniProtKB-SubCell"/>
</dbReference>
<evidence type="ECO:0000313" key="7">
    <source>
        <dbReference type="Proteomes" id="UP000323176"/>
    </source>
</evidence>
<dbReference type="AlphaFoldDB" id="A0A5C8EF23"/>